<dbReference type="GO" id="GO:0008910">
    <property type="term" value="F:kanamycin kinase activity"/>
    <property type="evidence" value="ECO:0007669"/>
    <property type="project" value="UniProtKB-EC"/>
</dbReference>
<dbReference type="PANTHER" id="PTHR21310">
    <property type="entry name" value="AMINOGLYCOSIDE PHOSPHOTRANSFERASE-RELATED-RELATED"/>
    <property type="match status" value="1"/>
</dbReference>
<dbReference type="SUPFAM" id="SSF56112">
    <property type="entry name" value="Protein kinase-like (PK-like)"/>
    <property type="match status" value="1"/>
</dbReference>
<dbReference type="InterPro" id="IPR051678">
    <property type="entry name" value="AGP_Transferase"/>
</dbReference>
<accession>A0A2L0F0F6</accession>
<evidence type="ECO:0000313" key="3">
    <source>
        <dbReference type="Proteomes" id="UP000238348"/>
    </source>
</evidence>
<dbReference type="PANTHER" id="PTHR21310:SF42">
    <property type="entry name" value="BIFUNCTIONAL AAC_APH"/>
    <property type="match status" value="1"/>
</dbReference>
<dbReference type="EMBL" id="CP012673">
    <property type="protein sequence ID" value="AUX45044.1"/>
    <property type="molecule type" value="Genomic_DNA"/>
</dbReference>
<dbReference type="OrthoDB" id="3806873at2"/>
<dbReference type="Gene3D" id="3.30.200.20">
    <property type="entry name" value="Phosphorylase Kinase, domain 1"/>
    <property type="match status" value="1"/>
</dbReference>
<keyword evidence="2" id="KW-0808">Transferase</keyword>
<name>A0A2L0F0F6_SORCE</name>
<dbReference type="InterPro" id="IPR002575">
    <property type="entry name" value="Aminoglycoside_PTrfase"/>
</dbReference>
<evidence type="ECO:0000259" key="1">
    <source>
        <dbReference type="Pfam" id="PF01636"/>
    </source>
</evidence>
<dbReference type="Gene3D" id="3.90.1200.10">
    <property type="match status" value="1"/>
</dbReference>
<feature type="domain" description="Aminoglycoside phosphotransferase" evidence="1">
    <location>
        <begin position="32"/>
        <end position="267"/>
    </location>
</feature>
<evidence type="ECO:0000313" key="2">
    <source>
        <dbReference type="EMBL" id="AUX45044.1"/>
    </source>
</evidence>
<dbReference type="Proteomes" id="UP000238348">
    <property type="component" value="Chromosome"/>
</dbReference>
<dbReference type="AlphaFoldDB" id="A0A2L0F0F6"/>
<sequence>MTAPWTAEHRISDALAAQLLEDTFPVLRPVRLELLGEGWDNVAYLVNGELVFRFPRRQLAVPFLEKEHRLLPALAPRLPLPVPVPELFGQPREGAYPWPFLGYRKLSGETACRASLDDRERTALAEPLARFLSALHTFPPDDARRLGLPPDTIGKLDLSLRLPEVVERLARIRALGLLPDVHPWLQILEAGADLRASEDLHVVHGDLYVRHLLLAPDRSLAGVIDWGDLHLGDPAVDLSVAHSFLPPGAQEIFRAAYGEIDERRWKLAQLRAICHSAALVVYGHDIGDRDLLREGLRLFSSAKAAAR</sequence>
<proteinExistence type="predicted"/>
<reference evidence="2 3" key="1">
    <citation type="submission" date="2015-09" db="EMBL/GenBank/DDBJ databases">
        <title>Sorangium comparison.</title>
        <authorList>
            <person name="Zaburannyi N."/>
            <person name="Bunk B."/>
            <person name="Overmann J."/>
            <person name="Mueller R."/>
        </authorList>
    </citation>
    <scope>NUCLEOTIDE SEQUENCE [LARGE SCALE GENOMIC DNA]</scope>
    <source>
        <strain evidence="2 3">So ce26</strain>
    </source>
</reference>
<dbReference type="Pfam" id="PF01636">
    <property type="entry name" value="APH"/>
    <property type="match status" value="1"/>
</dbReference>
<gene>
    <name evidence="2" type="ORF">SOCE26_065250</name>
</gene>
<organism evidence="2 3">
    <name type="scientific">Sorangium cellulosum</name>
    <name type="common">Polyangium cellulosum</name>
    <dbReference type="NCBI Taxonomy" id="56"/>
    <lineage>
        <taxon>Bacteria</taxon>
        <taxon>Pseudomonadati</taxon>
        <taxon>Myxococcota</taxon>
        <taxon>Polyangia</taxon>
        <taxon>Polyangiales</taxon>
        <taxon>Polyangiaceae</taxon>
        <taxon>Sorangium</taxon>
    </lineage>
</organism>
<dbReference type="EC" id="2.7.1.95" evidence="2"/>
<dbReference type="InterPro" id="IPR011009">
    <property type="entry name" value="Kinase-like_dom_sf"/>
</dbReference>
<protein>
    <submittedName>
        <fullName evidence="2">Aminoglycoside phosphotransferase</fullName>
        <ecNumber evidence="2">2.7.1.95</ecNumber>
    </submittedName>
</protein>
<dbReference type="RefSeq" id="WP_104983481.1">
    <property type="nucleotide sequence ID" value="NZ_CP012673.1"/>
</dbReference>